<gene>
    <name evidence="3" type="ORF">CIAN88_16065</name>
</gene>
<dbReference type="InterPro" id="IPR009061">
    <property type="entry name" value="DNA-bd_dom_put_sf"/>
</dbReference>
<dbReference type="GO" id="GO:0003677">
    <property type="term" value="F:DNA binding"/>
    <property type="evidence" value="ECO:0007669"/>
    <property type="project" value="UniProtKB-KW"/>
</dbReference>
<dbReference type="GO" id="GO:0003700">
    <property type="term" value="F:DNA-binding transcription factor activity"/>
    <property type="evidence" value="ECO:0007669"/>
    <property type="project" value="InterPro"/>
</dbReference>
<proteinExistence type="predicted"/>
<feature type="domain" description="HTH merR-type" evidence="2">
    <location>
        <begin position="1"/>
        <end position="68"/>
    </location>
</feature>
<dbReference type="PROSITE" id="PS00552">
    <property type="entry name" value="HTH_MERR_1"/>
    <property type="match status" value="1"/>
</dbReference>
<organism evidence="3 4">
    <name type="scientific">Clostridium innocuum</name>
    <dbReference type="NCBI Taxonomy" id="1522"/>
    <lineage>
        <taxon>Bacteria</taxon>
        <taxon>Bacillati</taxon>
        <taxon>Bacillota</taxon>
        <taxon>Clostridia</taxon>
        <taxon>Eubacteriales</taxon>
        <taxon>Clostridiaceae</taxon>
        <taxon>Clostridium</taxon>
    </lineage>
</organism>
<protein>
    <submittedName>
        <fullName evidence="3">MerR family transcriptional regulator</fullName>
    </submittedName>
</protein>
<name>A0A099I2H1_CLOIN</name>
<keyword evidence="1" id="KW-0238">DNA-binding</keyword>
<dbReference type="Pfam" id="PF13411">
    <property type="entry name" value="MerR_1"/>
    <property type="match status" value="1"/>
</dbReference>
<evidence type="ECO:0000259" key="2">
    <source>
        <dbReference type="PROSITE" id="PS50937"/>
    </source>
</evidence>
<dbReference type="RefSeq" id="WP_044906642.1">
    <property type="nucleotide sequence ID" value="NZ_JQIF01000078.1"/>
</dbReference>
<dbReference type="EMBL" id="JQIF01000078">
    <property type="protein sequence ID" value="KGJ52169.1"/>
    <property type="molecule type" value="Genomic_DNA"/>
</dbReference>
<dbReference type="CDD" id="cd01109">
    <property type="entry name" value="HTH_YyaN"/>
    <property type="match status" value="1"/>
</dbReference>
<evidence type="ECO:0000313" key="3">
    <source>
        <dbReference type="EMBL" id="KGJ52169.1"/>
    </source>
</evidence>
<dbReference type="Gene3D" id="1.10.1660.10">
    <property type="match status" value="1"/>
</dbReference>
<dbReference type="AlphaFoldDB" id="A0A099I2H1"/>
<sequence>MTIGELAQKTQISEYTLRYYEKKGLIRVSRDGSGRRCYEESDISWVAFIKRLKDTGMLLKDIRLYADLRYEGEATMPQRLTLLQNHRTYILEQQKKWEGYLLNLDDKIQYYQKNIKEQSQ</sequence>
<dbReference type="Proteomes" id="UP000030008">
    <property type="component" value="Unassembled WGS sequence"/>
</dbReference>
<comment type="caution">
    <text evidence="3">The sequence shown here is derived from an EMBL/GenBank/DDBJ whole genome shotgun (WGS) entry which is preliminary data.</text>
</comment>
<dbReference type="SMART" id="SM00422">
    <property type="entry name" value="HTH_MERR"/>
    <property type="match status" value="1"/>
</dbReference>
<dbReference type="PRINTS" id="PR00040">
    <property type="entry name" value="HTHMERR"/>
</dbReference>
<reference evidence="3 4" key="1">
    <citation type="submission" date="2014-08" db="EMBL/GenBank/DDBJ databases">
        <title>Clostridium innocuum, an unnegligible vancomycin-resistant pathogen causing extra-intestinal infections.</title>
        <authorList>
            <person name="Feng Y."/>
            <person name="Chiu C.-H."/>
        </authorList>
    </citation>
    <scope>NUCLEOTIDE SEQUENCE [LARGE SCALE GENOMIC DNA]</scope>
    <source>
        <strain evidence="3 4">AN88</strain>
    </source>
</reference>
<dbReference type="InterPro" id="IPR000551">
    <property type="entry name" value="MerR-type_HTH_dom"/>
</dbReference>
<evidence type="ECO:0000313" key="4">
    <source>
        <dbReference type="Proteomes" id="UP000030008"/>
    </source>
</evidence>
<accession>A0A099I2H1</accession>
<dbReference type="InterPro" id="IPR047057">
    <property type="entry name" value="MerR_fam"/>
</dbReference>
<dbReference type="PANTHER" id="PTHR30204">
    <property type="entry name" value="REDOX-CYCLING DRUG-SENSING TRANSCRIPTIONAL ACTIVATOR SOXR"/>
    <property type="match status" value="1"/>
</dbReference>
<dbReference type="PROSITE" id="PS50937">
    <property type="entry name" value="HTH_MERR_2"/>
    <property type="match status" value="1"/>
</dbReference>
<dbReference type="PANTHER" id="PTHR30204:SF98">
    <property type="entry name" value="HTH-TYPE TRANSCRIPTIONAL REGULATOR ADHR"/>
    <property type="match status" value="1"/>
</dbReference>
<evidence type="ECO:0000256" key="1">
    <source>
        <dbReference type="ARBA" id="ARBA00023125"/>
    </source>
</evidence>
<dbReference type="SUPFAM" id="SSF46955">
    <property type="entry name" value="Putative DNA-binding domain"/>
    <property type="match status" value="1"/>
</dbReference>